<name>A0A346FCJ3_9CAUD</name>
<reference evidence="4 5" key="1">
    <citation type="submission" date="2018-06" db="EMBL/GenBank/DDBJ databases">
        <authorList>
            <person name="Searcy Z.E."/>
            <person name="Delesalle V.A."/>
            <person name="Garlena R.A."/>
            <person name="Russell D.A."/>
            <person name="Pope W.H."/>
            <person name="Jacobs-Sera D."/>
            <person name="Hatfull G.F."/>
        </authorList>
    </citation>
    <scope>NUCLEOTIDE SEQUENCE [LARGE SCALE GENOMIC DNA]</scope>
</reference>
<protein>
    <submittedName>
        <fullName evidence="4">Major capsid protein</fullName>
    </submittedName>
</protein>
<accession>A0A346FCJ3</accession>
<dbReference type="SUPFAM" id="SSF56563">
    <property type="entry name" value="Major capsid protein gp5"/>
    <property type="match status" value="1"/>
</dbReference>
<evidence type="ECO:0000259" key="3">
    <source>
        <dbReference type="Pfam" id="PF05065"/>
    </source>
</evidence>
<dbReference type="Proteomes" id="UP000259952">
    <property type="component" value="Segment"/>
</dbReference>
<dbReference type="InterPro" id="IPR024455">
    <property type="entry name" value="Phage_capsid"/>
</dbReference>
<dbReference type="GeneID" id="54998472"/>
<comment type="subcellular location">
    <subcellularLocation>
        <location evidence="1">Virion</location>
    </subcellularLocation>
</comment>
<dbReference type="NCBIfam" id="TIGR01554">
    <property type="entry name" value="major_cap_HK97"/>
    <property type="match status" value="1"/>
</dbReference>
<proteinExistence type="predicted"/>
<dbReference type="KEGG" id="vg:54998472"/>
<gene>
    <name evidence="4" type="primary">39</name>
    <name evidence="4" type="ORF">SEA_FRYBERGER_39</name>
</gene>
<evidence type="ECO:0000313" key="5">
    <source>
        <dbReference type="Proteomes" id="UP000259952"/>
    </source>
</evidence>
<feature type="domain" description="Phage capsid-like C-terminal" evidence="3">
    <location>
        <begin position="11"/>
        <end position="300"/>
    </location>
</feature>
<keyword evidence="2" id="KW-0946">Virion</keyword>
<evidence type="ECO:0000313" key="4">
    <source>
        <dbReference type="EMBL" id="AXN53457.1"/>
    </source>
</evidence>
<keyword evidence="5" id="KW-1185">Reference proteome</keyword>
<dbReference type="Gene3D" id="3.30.2400.10">
    <property type="entry name" value="Major capsid protein gp5"/>
    <property type="match status" value="1"/>
</dbReference>
<sequence>MADTNRTDAAALIQEAYSDVFLDSVSETAKVIGTFPVYNMGTKTTNLPVLSTFPHAKWVGESATAAEGVKPTAKATWANKTLVAEELAVILPIHENVLADATEDLLAELARMGGASIGRALDAAVLFGHQKPVTWASKSLFESADDTGQVVTVGNSNGVEGDDISGSILQAAEMVADVYDPSHLLGYSGLRYRLANQRDANGQPLFQPYMQGTPGSDGMVHGLNTVFFSGNVDDGSNGDAPVWDRDVASAIVVDRSRVVIGVRQDITVKYLDQATVGGINLAERDMVALRFCGRFAYALGDNIAQGRIAAENSPVAVIAPYAGS</sequence>
<evidence type="ECO:0000256" key="1">
    <source>
        <dbReference type="ARBA" id="ARBA00004328"/>
    </source>
</evidence>
<dbReference type="RefSeq" id="YP_009807591.1">
    <property type="nucleotide sequence ID" value="NC_048027.1"/>
</dbReference>
<dbReference type="InterPro" id="IPR054612">
    <property type="entry name" value="Phage_capsid-like_C"/>
</dbReference>
<dbReference type="Pfam" id="PF05065">
    <property type="entry name" value="Phage_capsid"/>
    <property type="match status" value="1"/>
</dbReference>
<evidence type="ECO:0000256" key="2">
    <source>
        <dbReference type="ARBA" id="ARBA00022844"/>
    </source>
</evidence>
<dbReference type="EMBL" id="MH479913">
    <property type="protein sequence ID" value="AXN53457.1"/>
    <property type="molecule type" value="Genomic_DNA"/>
</dbReference>
<organism evidence="4 5">
    <name type="scientific">Gordonia phage Fryberger</name>
    <dbReference type="NCBI Taxonomy" id="2250392"/>
    <lineage>
        <taxon>Viruses</taxon>
        <taxon>Duplodnaviria</taxon>
        <taxon>Heunggongvirae</taxon>
        <taxon>Uroviricota</taxon>
        <taxon>Caudoviricetes</taxon>
        <taxon>Ronaldovirus</taxon>
        <taxon>Ronaldovirus fryberger</taxon>
    </lineage>
</organism>
<dbReference type="GO" id="GO:0044423">
    <property type="term" value="C:virion component"/>
    <property type="evidence" value="ECO:0007669"/>
    <property type="project" value="UniProtKB-KW"/>
</dbReference>